<evidence type="ECO:0000256" key="3">
    <source>
        <dbReference type="SAM" id="MobiDB-lite"/>
    </source>
</evidence>
<feature type="transmembrane region" description="Helical" evidence="4">
    <location>
        <begin position="360"/>
        <end position="380"/>
    </location>
</feature>
<feature type="region of interest" description="Disordered" evidence="3">
    <location>
        <begin position="315"/>
        <end position="356"/>
    </location>
</feature>
<feature type="domain" description="Attractin/MKLN-like beta-propeller" evidence="5">
    <location>
        <begin position="29"/>
        <end position="283"/>
    </location>
</feature>
<dbReference type="Gene3D" id="2.120.10.80">
    <property type="entry name" value="Kelch-type beta propeller"/>
    <property type="match status" value="2"/>
</dbReference>
<dbReference type="PANTHER" id="PTHR46093:SF18">
    <property type="entry name" value="FIBRONECTIN TYPE-III DOMAIN-CONTAINING PROTEIN"/>
    <property type="match status" value="1"/>
</dbReference>
<dbReference type="EMBL" id="JAEPRD010000066">
    <property type="protein sequence ID" value="KAG2201998.1"/>
    <property type="molecule type" value="Genomic_DNA"/>
</dbReference>
<sequence length="505" mass="55005">MITPGDAFDPEPRRIPTAISLPDGKTFLIQGGENMLYKKFANKTIAFDTSTNKWLKKQPYTEGDSGTRQIYDSTAVILPNNMVGFYGGLEQSANTSVILKTPTGATMNYDSKNGSYIGFSSIKMYSPTSNTWADLSPQLNVPLDFYPNTQSATINPGSGKIYYFGGLFYTPANDGVAAKIPLSWGYTFNTVSSSWTNETFGGSVPSERIYHTTNLLPNSQDIILYGGTESGDKASTDYCFTLNLSNNEWTKHANVNVPSNLHGPRFTHSAVLVDSTLFVLFGRGIDGTFSPSLITIDVSDATNIAYKSSYSLSNSTLNNATNNPTSNTTSNITENNPNEGEKDKNAKSLDNSSRGLSSGATGGISAGCAILLGVILFIFYRRRQNKIKKRQTIDSQNDNRHHLQELLHVDWDKIDNQYKELPTTAPSPESPQVASINSKNTKIANISTTIESPSTVQKHYTTQLLGNSTGRSSGHHPNSSVDINIDIRVKHSVAAENAIVKPDVN</sequence>
<protein>
    <recommendedName>
        <fullName evidence="5">Attractin/MKLN-like beta-propeller domain-containing protein</fullName>
    </recommendedName>
</protein>
<organism evidence="6 7">
    <name type="scientific">Mucor saturninus</name>
    <dbReference type="NCBI Taxonomy" id="64648"/>
    <lineage>
        <taxon>Eukaryota</taxon>
        <taxon>Fungi</taxon>
        <taxon>Fungi incertae sedis</taxon>
        <taxon>Mucoromycota</taxon>
        <taxon>Mucoromycotina</taxon>
        <taxon>Mucoromycetes</taxon>
        <taxon>Mucorales</taxon>
        <taxon>Mucorineae</taxon>
        <taxon>Mucoraceae</taxon>
        <taxon>Mucor</taxon>
    </lineage>
</organism>
<evidence type="ECO:0000256" key="2">
    <source>
        <dbReference type="ARBA" id="ARBA00022737"/>
    </source>
</evidence>
<dbReference type="SUPFAM" id="SSF117281">
    <property type="entry name" value="Kelch motif"/>
    <property type="match status" value="1"/>
</dbReference>
<evidence type="ECO:0000256" key="4">
    <source>
        <dbReference type="SAM" id="Phobius"/>
    </source>
</evidence>
<dbReference type="InterPro" id="IPR056737">
    <property type="entry name" value="Beta-prop_ATRN-MKLN-like"/>
</dbReference>
<dbReference type="Pfam" id="PF24981">
    <property type="entry name" value="Beta-prop_ATRN-LZTR1"/>
    <property type="match status" value="1"/>
</dbReference>
<dbReference type="PANTHER" id="PTHR46093">
    <property type="entry name" value="ACYL-COA-BINDING DOMAIN-CONTAINING PROTEIN 5"/>
    <property type="match status" value="1"/>
</dbReference>
<dbReference type="Proteomes" id="UP000603453">
    <property type="component" value="Unassembled WGS sequence"/>
</dbReference>
<comment type="caution">
    <text evidence="6">The sequence shown here is derived from an EMBL/GenBank/DDBJ whole genome shotgun (WGS) entry which is preliminary data.</text>
</comment>
<name>A0A8H7V3I4_9FUNG</name>
<feature type="compositionally biased region" description="Low complexity" evidence="3">
    <location>
        <begin position="315"/>
        <end position="338"/>
    </location>
</feature>
<evidence type="ECO:0000313" key="6">
    <source>
        <dbReference type="EMBL" id="KAG2201998.1"/>
    </source>
</evidence>
<evidence type="ECO:0000259" key="5">
    <source>
        <dbReference type="Pfam" id="PF24981"/>
    </source>
</evidence>
<proteinExistence type="predicted"/>
<keyword evidence="2" id="KW-0677">Repeat</keyword>
<accession>A0A8H7V3I4</accession>
<gene>
    <name evidence="6" type="ORF">INT47_000537</name>
</gene>
<keyword evidence="4" id="KW-0812">Transmembrane</keyword>
<keyword evidence="7" id="KW-1185">Reference proteome</keyword>
<evidence type="ECO:0000256" key="1">
    <source>
        <dbReference type="ARBA" id="ARBA00022441"/>
    </source>
</evidence>
<evidence type="ECO:0000313" key="7">
    <source>
        <dbReference type="Proteomes" id="UP000603453"/>
    </source>
</evidence>
<dbReference type="OrthoDB" id="2263777at2759"/>
<dbReference type="InterPro" id="IPR015915">
    <property type="entry name" value="Kelch-typ_b-propeller"/>
</dbReference>
<keyword evidence="4" id="KW-1133">Transmembrane helix</keyword>
<keyword evidence="1" id="KW-0880">Kelch repeat</keyword>
<keyword evidence="4" id="KW-0472">Membrane</keyword>
<dbReference type="AlphaFoldDB" id="A0A8H7V3I4"/>
<reference evidence="6" key="1">
    <citation type="submission" date="2020-12" db="EMBL/GenBank/DDBJ databases">
        <title>Metabolic potential, ecology and presence of endohyphal bacteria is reflected in genomic diversity of Mucoromycotina.</title>
        <authorList>
            <person name="Muszewska A."/>
            <person name="Okrasinska A."/>
            <person name="Steczkiewicz K."/>
            <person name="Drgas O."/>
            <person name="Orlowska M."/>
            <person name="Perlinska-Lenart U."/>
            <person name="Aleksandrzak-Piekarczyk T."/>
            <person name="Szatraj K."/>
            <person name="Zielenkiewicz U."/>
            <person name="Pilsyk S."/>
            <person name="Malc E."/>
            <person name="Mieczkowski P."/>
            <person name="Kruszewska J.S."/>
            <person name="Biernat P."/>
            <person name="Pawlowska J."/>
        </authorList>
    </citation>
    <scope>NUCLEOTIDE SEQUENCE</scope>
    <source>
        <strain evidence="6">WA0000017839</strain>
    </source>
</reference>